<protein>
    <recommendedName>
        <fullName evidence="1">HipA-like kinase domain-containing protein</fullName>
    </recommendedName>
</protein>
<reference evidence="2 3" key="1">
    <citation type="submission" date="2018-06" db="EMBL/GenBank/DDBJ databases">
        <authorList>
            <person name="Strepis N."/>
        </authorList>
    </citation>
    <scope>NUCLEOTIDE SEQUENCE [LARGE SCALE GENOMIC DNA]</scope>
    <source>
        <strain evidence="2">LUCI</strain>
    </source>
</reference>
<gene>
    <name evidence="2" type="ORF">LUCI_1802</name>
</gene>
<name>A0A498R1S5_9FIRM</name>
<dbReference type="Proteomes" id="UP000277811">
    <property type="component" value="Unassembled WGS sequence"/>
</dbReference>
<keyword evidence="3" id="KW-1185">Reference proteome</keyword>
<dbReference type="Pfam" id="PF20613">
    <property type="entry name" value="HipA_2"/>
    <property type="match status" value="1"/>
</dbReference>
<feature type="domain" description="HipA-like kinase" evidence="1">
    <location>
        <begin position="7"/>
        <end position="229"/>
    </location>
</feature>
<evidence type="ECO:0000259" key="1">
    <source>
        <dbReference type="Pfam" id="PF20613"/>
    </source>
</evidence>
<dbReference type="AlphaFoldDB" id="A0A498R1S5"/>
<evidence type="ECO:0000313" key="2">
    <source>
        <dbReference type="EMBL" id="VBB06566.1"/>
    </source>
</evidence>
<dbReference type="EMBL" id="UPPP01000065">
    <property type="protein sequence ID" value="VBB06566.1"/>
    <property type="molecule type" value="Genomic_DNA"/>
</dbReference>
<dbReference type="OrthoDB" id="1676460at2"/>
<evidence type="ECO:0000313" key="3">
    <source>
        <dbReference type="Proteomes" id="UP000277811"/>
    </source>
</evidence>
<dbReference type="InterPro" id="IPR046748">
    <property type="entry name" value="HipA_2"/>
</dbReference>
<accession>A0A498R1S5</accession>
<proteinExistence type="predicted"/>
<dbReference type="RefSeq" id="WP_122627510.1">
    <property type="nucleotide sequence ID" value="NZ_UPPP01000065.1"/>
</dbReference>
<organism evidence="2 3">
    <name type="scientific">Lucifera butyrica</name>
    <dbReference type="NCBI Taxonomy" id="1351585"/>
    <lineage>
        <taxon>Bacteria</taxon>
        <taxon>Bacillati</taxon>
        <taxon>Bacillota</taxon>
        <taxon>Negativicutes</taxon>
        <taxon>Veillonellales</taxon>
        <taxon>Veillonellaceae</taxon>
        <taxon>Lucifera</taxon>
    </lineage>
</organism>
<sequence>MLVAVEYMGPMGVGVTTPQVFRADNHKLYVVKLQKNRMGAKVLVNEWLAARIGQMMELCFPPSDLIMISDRLLAGNKYRQVKGMAPGPHFACQYISSTRYVERYSLSKAINKEQMAGVILFDHLFHNWDRIWNRKNLLIRREKEGYRVYAIDNSHLFRRGVWNIESLRTLAGEIKVNHRRAYGMLLKHFLSARHFQPYVRKFEQITDEELAILVDDIPWEWLPREDEREALFLFLLTRRDMVKEIASRLCSLIPDVHRRTDTD</sequence>